<gene>
    <name evidence="10" type="ORF">FCC1311_060852</name>
</gene>
<proteinExistence type="predicted"/>
<keyword evidence="4" id="KW-0479">Metal-binding</keyword>
<evidence type="ECO:0000256" key="8">
    <source>
        <dbReference type="SAM" id="MobiDB-lite"/>
    </source>
</evidence>
<evidence type="ECO:0000259" key="9">
    <source>
        <dbReference type="Pfam" id="PF14369"/>
    </source>
</evidence>
<evidence type="ECO:0000313" key="11">
    <source>
        <dbReference type="Proteomes" id="UP000241890"/>
    </source>
</evidence>
<name>A0A2R5GGZ0_9STRA</name>
<keyword evidence="7" id="KW-0862">Zinc</keyword>
<keyword evidence="5" id="KW-0863">Zinc-finger</keyword>
<keyword evidence="6" id="KW-0833">Ubl conjugation pathway</keyword>
<dbReference type="InterPro" id="IPR039525">
    <property type="entry name" value="RNF126-like_zinc-ribbon"/>
</dbReference>
<comment type="catalytic activity">
    <reaction evidence="1">
        <text>S-ubiquitinyl-[E2 ubiquitin-conjugating enzyme]-L-cysteine + [acceptor protein]-L-lysine = [E2 ubiquitin-conjugating enzyme]-L-cysteine + N(6)-ubiquitinyl-[acceptor protein]-L-lysine.</text>
        <dbReference type="EC" id="2.3.2.27"/>
    </reaction>
</comment>
<comment type="caution">
    <text evidence="10">The sequence shown here is derived from an EMBL/GenBank/DDBJ whole genome shotgun (WGS) entry which is preliminary data.</text>
</comment>
<feature type="compositionally biased region" description="Acidic residues" evidence="8">
    <location>
        <begin position="60"/>
        <end position="85"/>
    </location>
</feature>
<dbReference type="InParanoid" id="A0A2R5GGZ0"/>
<evidence type="ECO:0000256" key="7">
    <source>
        <dbReference type="ARBA" id="ARBA00022833"/>
    </source>
</evidence>
<organism evidence="10 11">
    <name type="scientific">Hondaea fermentalgiana</name>
    <dbReference type="NCBI Taxonomy" id="2315210"/>
    <lineage>
        <taxon>Eukaryota</taxon>
        <taxon>Sar</taxon>
        <taxon>Stramenopiles</taxon>
        <taxon>Bigyra</taxon>
        <taxon>Labyrinthulomycetes</taxon>
        <taxon>Thraustochytrida</taxon>
        <taxon>Thraustochytriidae</taxon>
        <taxon>Hondaea</taxon>
    </lineage>
</organism>
<accession>A0A2R5GGZ0</accession>
<protein>
    <recommendedName>
        <fullName evidence="2">RING-type E3 ubiquitin transferase</fullName>
        <ecNumber evidence="2">2.3.2.27</ecNumber>
    </recommendedName>
</protein>
<evidence type="ECO:0000256" key="1">
    <source>
        <dbReference type="ARBA" id="ARBA00000900"/>
    </source>
</evidence>
<dbReference type="GO" id="GO:0061630">
    <property type="term" value="F:ubiquitin protein ligase activity"/>
    <property type="evidence" value="ECO:0007669"/>
    <property type="project" value="UniProtKB-EC"/>
</dbReference>
<reference evidence="10 11" key="1">
    <citation type="submission" date="2017-12" db="EMBL/GenBank/DDBJ databases">
        <title>Sequencing, de novo assembly and annotation of complete genome of a new Thraustochytrid species, strain FCC1311.</title>
        <authorList>
            <person name="Sedici K."/>
            <person name="Godart F."/>
            <person name="Aiese Cigliano R."/>
            <person name="Sanseverino W."/>
            <person name="Barakat M."/>
            <person name="Ortet P."/>
            <person name="Marechal E."/>
            <person name="Cagnac O."/>
            <person name="Amato A."/>
        </authorList>
    </citation>
    <scope>NUCLEOTIDE SEQUENCE [LARGE SCALE GENOMIC DNA]</scope>
</reference>
<evidence type="ECO:0000256" key="3">
    <source>
        <dbReference type="ARBA" id="ARBA00022679"/>
    </source>
</evidence>
<dbReference type="AlphaFoldDB" id="A0A2R5GGZ0"/>
<dbReference type="EMBL" id="BEYU01000067">
    <property type="protein sequence ID" value="GBG29865.1"/>
    <property type="molecule type" value="Genomic_DNA"/>
</dbReference>
<evidence type="ECO:0000313" key="10">
    <source>
        <dbReference type="EMBL" id="GBG29865.1"/>
    </source>
</evidence>
<evidence type="ECO:0000256" key="2">
    <source>
        <dbReference type="ARBA" id="ARBA00012483"/>
    </source>
</evidence>
<dbReference type="Pfam" id="PF14369">
    <property type="entry name" value="Zn_ribbon_19"/>
    <property type="match status" value="1"/>
</dbReference>
<sequence>MSHRFGIVQRSPSYFCHQCMLVVDVSRDESSGEVACQNCNGAFVEELGPRAQGLRRIFGDELDGEDDASDGDDMDEDEDADVEMGNEDHVNRRYRRLGQPRELEASPADVFLQGVFRSLFESIAEERESATPPVRRGMPARQQRPPPPLFAQLFGGMGNAGDYANGESQFEALLQNLFNAGGAGGPTPTAKSAIDAMPRKRLTPEDLETGEGECVVCQEEFEMGSEYSIPSSFLSQTSQFVKNGSRTLSKE</sequence>
<dbReference type="EC" id="2.3.2.27" evidence="2"/>
<keyword evidence="3" id="KW-0808">Transferase</keyword>
<evidence type="ECO:0000256" key="5">
    <source>
        <dbReference type="ARBA" id="ARBA00022771"/>
    </source>
</evidence>
<evidence type="ECO:0000256" key="4">
    <source>
        <dbReference type="ARBA" id="ARBA00022723"/>
    </source>
</evidence>
<dbReference type="Proteomes" id="UP000241890">
    <property type="component" value="Unassembled WGS sequence"/>
</dbReference>
<evidence type="ECO:0000256" key="6">
    <source>
        <dbReference type="ARBA" id="ARBA00022786"/>
    </source>
</evidence>
<feature type="domain" description="E3 ubiquitin-protein ligase RNF126-like zinc-ribbon" evidence="9">
    <location>
        <begin position="13"/>
        <end position="47"/>
    </location>
</feature>
<keyword evidence="11" id="KW-1185">Reference proteome</keyword>
<dbReference type="GO" id="GO:0008270">
    <property type="term" value="F:zinc ion binding"/>
    <property type="evidence" value="ECO:0007669"/>
    <property type="project" value="UniProtKB-KW"/>
</dbReference>
<feature type="region of interest" description="Disordered" evidence="8">
    <location>
        <begin position="60"/>
        <end position="87"/>
    </location>
</feature>